<comment type="caution">
    <text evidence="2">The sequence shown here is derived from an EMBL/GenBank/DDBJ whole genome shotgun (WGS) entry which is preliminary data.</text>
</comment>
<name>A0ABQ9XMJ6_9EUKA</name>
<dbReference type="InterPro" id="IPR016024">
    <property type="entry name" value="ARM-type_fold"/>
</dbReference>
<evidence type="ECO:0000313" key="2">
    <source>
        <dbReference type="EMBL" id="KAK2952029.1"/>
    </source>
</evidence>
<feature type="region of interest" description="Disordered" evidence="1">
    <location>
        <begin position="1"/>
        <end position="41"/>
    </location>
</feature>
<gene>
    <name evidence="2" type="ORF">BLNAU_13011</name>
</gene>
<evidence type="ECO:0000313" key="3">
    <source>
        <dbReference type="Proteomes" id="UP001281761"/>
    </source>
</evidence>
<dbReference type="Proteomes" id="UP001281761">
    <property type="component" value="Unassembled WGS sequence"/>
</dbReference>
<feature type="compositionally biased region" description="Basic and acidic residues" evidence="1">
    <location>
        <begin position="13"/>
        <end position="24"/>
    </location>
</feature>
<dbReference type="InterPro" id="IPR011989">
    <property type="entry name" value="ARM-like"/>
</dbReference>
<evidence type="ECO:0000256" key="1">
    <source>
        <dbReference type="SAM" id="MobiDB-lite"/>
    </source>
</evidence>
<keyword evidence="3" id="KW-1185">Reference proteome</keyword>
<protein>
    <submittedName>
        <fullName evidence="2">Uncharacterized protein</fullName>
    </submittedName>
</protein>
<dbReference type="EMBL" id="JARBJD010000109">
    <property type="protein sequence ID" value="KAK2952029.1"/>
    <property type="molecule type" value="Genomic_DNA"/>
</dbReference>
<reference evidence="2 3" key="1">
    <citation type="journal article" date="2022" name="bioRxiv">
        <title>Genomics of Preaxostyla Flagellates Illuminates Evolutionary Transitions and the Path Towards Mitochondrial Loss.</title>
        <authorList>
            <person name="Novak L.V.F."/>
            <person name="Treitli S.C."/>
            <person name="Pyrih J."/>
            <person name="Halakuc P."/>
            <person name="Pipaliya S.V."/>
            <person name="Vacek V."/>
            <person name="Brzon O."/>
            <person name="Soukal P."/>
            <person name="Eme L."/>
            <person name="Dacks J.B."/>
            <person name="Karnkowska A."/>
            <person name="Elias M."/>
            <person name="Hampl V."/>
        </authorList>
    </citation>
    <scope>NUCLEOTIDE SEQUENCE [LARGE SCALE GENOMIC DNA]</scope>
    <source>
        <strain evidence="2">NAU3</strain>
        <tissue evidence="2">Gut</tissue>
    </source>
</reference>
<dbReference type="Gene3D" id="1.25.10.10">
    <property type="entry name" value="Leucine-rich Repeat Variant"/>
    <property type="match status" value="1"/>
</dbReference>
<proteinExistence type="predicted"/>
<organism evidence="2 3">
    <name type="scientific">Blattamonas nauphoetae</name>
    <dbReference type="NCBI Taxonomy" id="2049346"/>
    <lineage>
        <taxon>Eukaryota</taxon>
        <taxon>Metamonada</taxon>
        <taxon>Preaxostyla</taxon>
        <taxon>Oxymonadida</taxon>
        <taxon>Blattamonas</taxon>
    </lineage>
</organism>
<sequence length="703" mass="79405">MMEAKRRSIARVILKEKENNDKLVENNSVPDPRGSPTPMPPMRIARFLEHLESPQNESEQEQLDSPPIVLRRCRRAACDISKLQDLPSSQSPIYQMMNFDEILIALGEEQRTDIPDLLVSLRHLTGTDDNRRRLVQHNMLPLLSQLLMSSQDEGVIYLVLWILSDIVALPTDEVHHSFDDNILKTILGFAQSSSLYVMEVAWWFIDNFTIIDHDQKEFVDRLVRLGIFEVFPPAMIQLSNSSIQQPAWHLRSLNLIADTSVLQFPLTTMSIPGHPNSGYHILRTIRRLATITHTPLTPDVATFIFMAFVSGCSMDIDSAVDLLFSDQKLLQDLSSVIYRTQMPPFFPPHIQSFPQLAISLLSYACEGLSSGYCAYTALNQVQTRRQISESQKKALTIQSSSGDCDEDILKNRVVTEISNYFHIASNVLHVIGTAVPGGASVAGLYLNVGLAPALGECIRVVQTIQHDELSHDCSLLTVTTAEFAEGNPGDLWRRTLEVISSLDCMALAADEKQQMPTSFLRPKCHVQMKLSNIYPKHMKKIHRNIALCLSNVSGITELHSLRILSETIPGPHSPQKLLQFVSDRLVDDTSTSFCADLSIVHGLFLHRSAPIYAEIEKSQVLAAIFTFKWYRRTHRSADTCLCIFFEILISFILNASAPYVIFEYVQNDVIEQELLKSTKEFSVKTTETMERFHQYLAILKRPI</sequence>
<dbReference type="SUPFAM" id="SSF48371">
    <property type="entry name" value="ARM repeat"/>
    <property type="match status" value="1"/>
</dbReference>
<accession>A0ABQ9XMJ6</accession>